<dbReference type="RefSeq" id="WP_088564431.1">
    <property type="nucleotide sequence ID" value="NZ_CP020946.1"/>
</dbReference>
<dbReference type="Proteomes" id="UP000197003">
    <property type="component" value="Chromosome"/>
</dbReference>
<evidence type="ECO:0008006" key="3">
    <source>
        <dbReference type="Google" id="ProtNLM"/>
    </source>
</evidence>
<proteinExistence type="predicted"/>
<organism evidence="1 2">
    <name type="scientific">Bdellovibrio bacteriovorus</name>
    <dbReference type="NCBI Taxonomy" id="959"/>
    <lineage>
        <taxon>Bacteria</taxon>
        <taxon>Pseudomonadati</taxon>
        <taxon>Bdellovibrionota</taxon>
        <taxon>Bdellovibrionia</taxon>
        <taxon>Bdellovibrionales</taxon>
        <taxon>Pseudobdellovibrionaceae</taxon>
        <taxon>Bdellovibrio</taxon>
    </lineage>
</organism>
<gene>
    <name evidence="1" type="ORF">B9G79_04150</name>
</gene>
<dbReference type="OrthoDB" id="9873679at2"/>
<dbReference type="EMBL" id="CP020946">
    <property type="protein sequence ID" value="ASD62814.1"/>
    <property type="molecule type" value="Genomic_DNA"/>
</dbReference>
<evidence type="ECO:0000313" key="1">
    <source>
        <dbReference type="EMBL" id="ASD62814.1"/>
    </source>
</evidence>
<protein>
    <recommendedName>
        <fullName evidence="3">Chemoreceptor zinc-binding domain-containing protein</fullName>
    </recommendedName>
</protein>
<name>A0A1Z3N5R7_BDEBC</name>
<dbReference type="AlphaFoldDB" id="A0A1Z3N5R7"/>
<dbReference type="Gene3D" id="1.20.120.30">
    <property type="entry name" value="Aspartate receptor, ligand-binding domain"/>
    <property type="match status" value="1"/>
</dbReference>
<sequence length="108" mass="12348">MRINDIVLAHAKYKLSLRNFVETGSELQVPDEDLLFWLQDNKHNLSHLPAFKHLEKEHEAFCNYVSAVLTLVDAGQRSQARELIKSEMFVLLSEEIVSSIAVLERAAK</sequence>
<reference evidence="1 2" key="1">
    <citation type="submission" date="2017-04" db="EMBL/GenBank/DDBJ databases">
        <title>Whole genome sequence of Bdellovibrio bacteriovorus strain SSB218315.</title>
        <authorList>
            <person name="Oyedara O."/>
            <person name="Rodriguez-Perez M.A."/>
        </authorList>
    </citation>
    <scope>NUCLEOTIDE SEQUENCE [LARGE SCALE GENOMIC DNA]</scope>
    <source>
        <strain evidence="1 2">SSB218315</strain>
    </source>
</reference>
<accession>A0A1Z3N5R7</accession>
<evidence type="ECO:0000313" key="2">
    <source>
        <dbReference type="Proteomes" id="UP000197003"/>
    </source>
</evidence>